<feature type="compositionally biased region" description="Acidic residues" evidence="1">
    <location>
        <begin position="211"/>
        <end position="224"/>
    </location>
</feature>
<evidence type="ECO:0000313" key="2">
    <source>
        <dbReference type="EMBL" id="RYO81996.1"/>
    </source>
</evidence>
<name>A0ABY0H4D4_9PEZI</name>
<keyword evidence="3" id="KW-1185">Reference proteome</keyword>
<protein>
    <submittedName>
        <fullName evidence="2">Uncharacterized protein</fullName>
    </submittedName>
</protein>
<feature type="compositionally biased region" description="Basic and acidic residues" evidence="1">
    <location>
        <begin position="178"/>
        <end position="191"/>
    </location>
</feature>
<proteinExistence type="predicted"/>
<dbReference type="Proteomes" id="UP000294003">
    <property type="component" value="Unassembled WGS sequence"/>
</dbReference>
<evidence type="ECO:0000313" key="3">
    <source>
        <dbReference type="Proteomes" id="UP000294003"/>
    </source>
</evidence>
<comment type="caution">
    <text evidence="2">The sequence shown here is derived from an EMBL/GenBank/DDBJ whole genome shotgun (WGS) entry which is preliminary data.</text>
</comment>
<feature type="region of interest" description="Disordered" evidence="1">
    <location>
        <begin position="151"/>
        <end position="293"/>
    </location>
</feature>
<organism evidence="2 3">
    <name type="scientific">Monosporascus cannonballus</name>
    <dbReference type="NCBI Taxonomy" id="155416"/>
    <lineage>
        <taxon>Eukaryota</taxon>
        <taxon>Fungi</taxon>
        <taxon>Dikarya</taxon>
        <taxon>Ascomycota</taxon>
        <taxon>Pezizomycotina</taxon>
        <taxon>Sordariomycetes</taxon>
        <taxon>Xylariomycetidae</taxon>
        <taxon>Xylariales</taxon>
        <taxon>Xylariales incertae sedis</taxon>
        <taxon>Monosporascus</taxon>
    </lineage>
</organism>
<accession>A0ABY0H4D4</accession>
<evidence type="ECO:0000256" key="1">
    <source>
        <dbReference type="SAM" id="MobiDB-lite"/>
    </source>
</evidence>
<feature type="compositionally biased region" description="Basic and acidic residues" evidence="1">
    <location>
        <begin position="246"/>
        <end position="255"/>
    </location>
</feature>
<reference evidence="2 3" key="1">
    <citation type="submission" date="2018-06" db="EMBL/GenBank/DDBJ databases">
        <title>Complete Genomes of Monosporascus.</title>
        <authorList>
            <person name="Robinson A.J."/>
            <person name="Natvig D.O."/>
        </authorList>
    </citation>
    <scope>NUCLEOTIDE SEQUENCE [LARGE SCALE GENOMIC DNA]</scope>
    <source>
        <strain evidence="2 3">CBS 609.92</strain>
    </source>
</reference>
<sequence>MDDELRNHRGPAAKRTELERCKSYFTKITVMANERLGQLARFFDLRHETGQWSPRPGKEARPEWNAANIQDSPSTNLLTSGGFSAAATQDTSWWRPPAAGTPICLVTAVQTPGTRYTPSSAQTFTSRQSRWAIQGDESRGPTRYHNAVSASKATLNTGRVMPEVPTQSTAKSEVSLDVEMHDADDSGRADADFESDPDYASPPAFGIHQADDDEAMEGDTDETYAIEALLDHRPPFSSRRNARYYKRQESPKDAAEGPGDVNGESSEGHTCGCGRTFARRQGEDQGLGGLNDG</sequence>
<gene>
    <name evidence="2" type="ORF">DL762_006820</name>
</gene>
<dbReference type="EMBL" id="QJNS01000232">
    <property type="protein sequence ID" value="RYO81996.1"/>
    <property type="molecule type" value="Genomic_DNA"/>
</dbReference>